<dbReference type="InterPro" id="IPR012349">
    <property type="entry name" value="Split_barrel_FMN-bd"/>
</dbReference>
<reference evidence="5 6" key="1">
    <citation type="submission" date="2009-06" db="EMBL/GenBank/DDBJ databases">
        <title>Complete sequence of Dickeya zeae Ech1591.</title>
        <authorList>
            <consortium name="US DOE Joint Genome Institute"/>
            <person name="Lucas S."/>
            <person name="Copeland A."/>
            <person name="Lapidus A."/>
            <person name="Glavina del Rio T."/>
            <person name="Tice H."/>
            <person name="Bruce D."/>
            <person name="Goodwin L."/>
            <person name="Pitluck S."/>
            <person name="Chertkov O."/>
            <person name="Brettin T."/>
            <person name="Detter J.C."/>
            <person name="Han C."/>
            <person name="Larimer F."/>
            <person name="Land M."/>
            <person name="Hauser L."/>
            <person name="Kyrpides N."/>
            <person name="Ovchinnikova G."/>
            <person name="Balakrishnan V."/>
            <person name="Glasner J."/>
            <person name="Perna N.T."/>
        </authorList>
    </citation>
    <scope>NUCLEOTIDE SEQUENCE [LARGE SCALE GENOMIC DNA]</scope>
    <source>
        <strain evidence="5 6">Ech1591</strain>
    </source>
</reference>
<evidence type="ECO:0000313" key="5">
    <source>
        <dbReference type="EMBL" id="ACT07577.1"/>
    </source>
</evidence>
<name>C6CNQ1_DICC1</name>
<dbReference type="GO" id="GO:0010181">
    <property type="term" value="F:FMN binding"/>
    <property type="evidence" value="ECO:0007669"/>
    <property type="project" value="InterPro"/>
</dbReference>
<evidence type="ECO:0000256" key="3">
    <source>
        <dbReference type="ARBA" id="ARBA00038054"/>
    </source>
</evidence>
<dbReference type="eggNOG" id="COG1853">
    <property type="taxonomic scope" value="Bacteria"/>
</dbReference>
<evidence type="ECO:0000256" key="1">
    <source>
        <dbReference type="ARBA" id="ARBA00001917"/>
    </source>
</evidence>
<dbReference type="InterPro" id="IPR052174">
    <property type="entry name" value="Flavoredoxin"/>
</dbReference>
<feature type="domain" description="Flavin reductase like" evidence="4">
    <location>
        <begin position="26"/>
        <end position="197"/>
    </location>
</feature>
<dbReference type="InterPro" id="IPR002563">
    <property type="entry name" value="Flavin_Rdtase-like_dom"/>
</dbReference>
<evidence type="ECO:0000259" key="4">
    <source>
        <dbReference type="Pfam" id="PF01613"/>
    </source>
</evidence>
<gene>
    <name evidence="5" type="ordered locus">Dd1591_2753</name>
</gene>
<comment type="cofactor">
    <cofactor evidence="1">
        <name>FMN</name>
        <dbReference type="ChEBI" id="CHEBI:58210"/>
    </cofactor>
</comment>
<dbReference type="Pfam" id="PF01613">
    <property type="entry name" value="Flavin_Reduct"/>
    <property type="match status" value="1"/>
</dbReference>
<dbReference type="GO" id="GO:0016646">
    <property type="term" value="F:oxidoreductase activity, acting on the CH-NH group of donors, NAD or NADP as acceptor"/>
    <property type="evidence" value="ECO:0007669"/>
    <property type="project" value="UniProtKB-ARBA"/>
</dbReference>
<dbReference type="HOGENOM" id="CLU_075333_1_0_6"/>
<dbReference type="AlphaFoldDB" id="C6CNQ1"/>
<dbReference type="PANTHER" id="PTHR43567:SF1">
    <property type="entry name" value="FLAVOREDOXIN"/>
    <property type="match status" value="1"/>
</dbReference>
<dbReference type="Proteomes" id="UP000002735">
    <property type="component" value="Chromosome"/>
</dbReference>
<comment type="similarity">
    <text evidence="3">Belongs to the flavoredoxin family.</text>
</comment>
<dbReference type="SUPFAM" id="SSF50475">
    <property type="entry name" value="FMN-binding split barrel"/>
    <property type="match status" value="1"/>
</dbReference>
<proteinExistence type="inferred from homology"/>
<evidence type="ECO:0000313" key="6">
    <source>
        <dbReference type="Proteomes" id="UP000002735"/>
    </source>
</evidence>
<sequence length="209" mass="22999">MNTVRPSTISLLTMKKNVKLSSFYYGFPVFLVTTTDSSNGAINVSPVSSSISLGDKIIIGISKGSKTYHNVLAGSDIVINIPDYRLWAKVEELGKLTGGDTLSESQIKWGVQVCHDKFTRTGLHAEASTQVAPPRVAECPIQVECKTVSTTDKGRFILVELDILTIWAESTILGQDDVIDSSKWKPLIYNFREYDTTGDALGFNFKYGH</sequence>
<dbReference type="Gene3D" id="2.30.110.10">
    <property type="entry name" value="Electron Transport, Fmn-binding Protein, Chain A"/>
    <property type="match status" value="1"/>
</dbReference>
<evidence type="ECO:0000256" key="2">
    <source>
        <dbReference type="ARBA" id="ARBA00022630"/>
    </source>
</evidence>
<dbReference type="PANTHER" id="PTHR43567">
    <property type="entry name" value="FLAVOREDOXIN-RELATED-RELATED"/>
    <property type="match status" value="1"/>
</dbReference>
<dbReference type="STRING" id="561229.Dd1591_2753"/>
<organism evidence="5 6">
    <name type="scientific">Dickeya chrysanthemi (strain Ech1591)</name>
    <name type="common">Dickeya zeae (strain Ech1591)</name>
    <dbReference type="NCBI Taxonomy" id="561229"/>
    <lineage>
        <taxon>Bacteria</taxon>
        <taxon>Pseudomonadati</taxon>
        <taxon>Pseudomonadota</taxon>
        <taxon>Gammaproteobacteria</taxon>
        <taxon>Enterobacterales</taxon>
        <taxon>Pectobacteriaceae</taxon>
        <taxon>Dickeya</taxon>
    </lineage>
</organism>
<dbReference type="KEGG" id="dze:Dd1591_2753"/>
<accession>C6CNQ1</accession>
<protein>
    <submittedName>
        <fullName evidence="5">Flavin reductase domain protein FMN-binding</fullName>
    </submittedName>
</protein>
<dbReference type="EMBL" id="CP001655">
    <property type="protein sequence ID" value="ACT07577.1"/>
    <property type="molecule type" value="Genomic_DNA"/>
</dbReference>
<keyword evidence="2" id="KW-0285">Flavoprotein</keyword>